<evidence type="ECO:0000313" key="2">
    <source>
        <dbReference type="EMBL" id="OOP65928.1"/>
    </source>
</evidence>
<comment type="caution">
    <text evidence="2">The sequence shown here is derived from an EMBL/GenBank/DDBJ whole genome shotgun (WGS) entry which is preliminary data.</text>
</comment>
<protein>
    <submittedName>
        <fullName evidence="2">Uncharacterized protein</fullName>
    </submittedName>
</protein>
<dbReference type="EMBL" id="MTLA01000416">
    <property type="protein sequence ID" value="OOP65928.1"/>
    <property type="molecule type" value="Genomic_DNA"/>
</dbReference>
<reference evidence="2 3" key="1">
    <citation type="submission" date="2017-01" db="EMBL/GenBank/DDBJ databases">
        <title>Draft genome sequence of Bacillus oleronius.</title>
        <authorList>
            <person name="Allam M."/>
        </authorList>
    </citation>
    <scope>NUCLEOTIDE SEQUENCE [LARGE SCALE GENOMIC DNA]</scope>
    <source>
        <strain evidence="2 3">DSM 9356</strain>
    </source>
</reference>
<sequence>MDNNQRVFNLDDMNKNLTKNTRMQIMNNQVFTFVCGAFPLITFPVLLQRGQFIDITCQSGPITIRIGCGNRFDFRVATFNLRAGQAVQVSCIG</sequence>
<dbReference type="Proteomes" id="UP000189761">
    <property type="component" value="Unassembled WGS sequence"/>
</dbReference>
<gene>
    <name evidence="2" type="ORF">BWZ43_23640</name>
</gene>
<dbReference type="RefSeq" id="WP_058006542.1">
    <property type="nucleotide sequence ID" value="NZ_CP065424.1"/>
</dbReference>
<evidence type="ECO:0000313" key="3">
    <source>
        <dbReference type="Proteomes" id="UP000189761"/>
    </source>
</evidence>
<name>A0A8E2I4D5_9BACI</name>
<keyword evidence="3" id="KW-1185">Reference proteome</keyword>
<evidence type="ECO:0000256" key="1">
    <source>
        <dbReference type="SAM" id="Phobius"/>
    </source>
</evidence>
<dbReference type="AlphaFoldDB" id="A0A8E2I4D5"/>
<keyword evidence="1" id="KW-0472">Membrane</keyword>
<keyword evidence="1" id="KW-1133">Transmembrane helix</keyword>
<organism evidence="2 3">
    <name type="scientific">Heyndrickxia oleronia</name>
    <dbReference type="NCBI Taxonomy" id="38875"/>
    <lineage>
        <taxon>Bacteria</taxon>
        <taxon>Bacillati</taxon>
        <taxon>Bacillota</taxon>
        <taxon>Bacilli</taxon>
        <taxon>Bacillales</taxon>
        <taxon>Bacillaceae</taxon>
        <taxon>Heyndrickxia</taxon>
    </lineage>
</organism>
<proteinExistence type="predicted"/>
<accession>A0A8E2I4D5</accession>
<keyword evidence="1" id="KW-0812">Transmembrane</keyword>
<feature type="transmembrane region" description="Helical" evidence="1">
    <location>
        <begin position="30"/>
        <end position="47"/>
    </location>
</feature>